<organism evidence="1 2">
    <name type="scientific">Streptosporangium oxazolinicum</name>
    <dbReference type="NCBI Taxonomy" id="909287"/>
    <lineage>
        <taxon>Bacteria</taxon>
        <taxon>Bacillati</taxon>
        <taxon>Actinomycetota</taxon>
        <taxon>Actinomycetes</taxon>
        <taxon>Streptosporangiales</taxon>
        <taxon>Streptosporangiaceae</taxon>
        <taxon>Streptosporangium</taxon>
    </lineage>
</organism>
<sequence length="88" mass="9813">MTAPSTEQQFIHLVRLAWDLRVLHVTSSVELPKDEEPALVLGPASSAVEIRATKEQGVWVFTWGQGVDQRVRALSEEAAQFVREAVSR</sequence>
<proteinExistence type="predicted"/>
<evidence type="ECO:0000313" key="2">
    <source>
        <dbReference type="Proteomes" id="UP001501251"/>
    </source>
</evidence>
<reference evidence="2" key="1">
    <citation type="journal article" date="2019" name="Int. J. Syst. Evol. Microbiol.">
        <title>The Global Catalogue of Microorganisms (GCM) 10K type strain sequencing project: providing services to taxonomists for standard genome sequencing and annotation.</title>
        <authorList>
            <consortium name="The Broad Institute Genomics Platform"/>
            <consortium name="The Broad Institute Genome Sequencing Center for Infectious Disease"/>
            <person name="Wu L."/>
            <person name="Ma J."/>
        </authorList>
    </citation>
    <scope>NUCLEOTIDE SEQUENCE [LARGE SCALE GENOMIC DNA]</scope>
    <source>
        <strain evidence="2">JCM 17388</strain>
    </source>
</reference>
<dbReference type="Proteomes" id="UP001501251">
    <property type="component" value="Unassembled WGS sequence"/>
</dbReference>
<name>A0ABP8B003_9ACTN</name>
<dbReference type="EMBL" id="BAABAQ010000006">
    <property type="protein sequence ID" value="GAA4194517.1"/>
    <property type="molecule type" value="Genomic_DNA"/>
</dbReference>
<gene>
    <name evidence="1" type="ORF">GCM10022252_39050</name>
</gene>
<keyword evidence="2" id="KW-1185">Reference proteome</keyword>
<protein>
    <submittedName>
        <fullName evidence="1">Uncharacterized protein</fullName>
    </submittedName>
</protein>
<accession>A0ABP8B003</accession>
<comment type="caution">
    <text evidence="1">The sequence shown here is derived from an EMBL/GenBank/DDBJ whole genome shotgun (WGS) entry which is preliminary data.</text>
</comment>
<evidence type="ECO:0000313" key="1">
    <source>
        <dbReference type="EMBL" id="GAA4194517.1"/>
    </source>
</evidence>